<dbReference type="EMBL" id="BK015918">
    <property type="protein sequence ID" value="DAF85079.1"/>
    <property type="molecule type" value="Genomic_DNA"/>
</dbReference>
<dbReference type="InterPro" id="IPR018873">
    <property type="entry name" value="KilA-N_DNA-bd_domain"/>
</dbReference>
<accession>A0A8S5TSC7</accession>
<sequence>MEPQPIQSKIYEIRGQRVMLDFDLAELYQVPTKALKQAVRRNSERFPSDFMFEITESEYNALKTSLRSQFVTSNKGGIRYMPFAFTEQGVAMLSSVLRSETAIQVNIAIMRAFVAMRNYIMTTTTVTAELAEIRAKLALLERADADNAEAVSDLSEDMRKELDNIYNAIAALSVKLPQAHKAGQPIGFKRSDTEK</sequence>
<name>A0A8S5TSC7_9CAUD</name>
<dbReference type="Pfam" id="PF10543">
    <property type="entry name" value="ORF6N"/>
    <property type="match status" value="1"/>
</dbReference>
<organism evidence="2">
    <name type="scientific">Siphoviridae sp. ctxdc10</name>
    <dbReference type="NCBI Taxonomy" id="2825740"/>
    <lineage>
        <taxon>Viruses</taxon>
        <taxon>Duplodnaviria</taxon>
        <taxon>Heunggongvirae</taxon>
        <taxon>Uroviricota</taxon>
        <taxon>Caudoviricetes</taxon>
    </lineage>
</organism>
<proteinExistence type="predicted"/>
<evidence type="ECO:0000259" key="1">
    <source>
        <dbReference type="Pfam" id="PF10543"/>
    </source>
</evidence>
<reference evidence="2" key="1">
    <citation type="journal article" date="2021" name="Proc. Natl. Acad. Sci. U.S.A.">
        <title>A Catalog of Tens of Thousands of Viruses from Human Metagenomes Reveals Hidden Associations with Chronic Diseases.</title>
        <authorList>
            <person name="Tisza M.J."/>
            <person name="Buck C.B."/>
        </authorList>
    </citation>
    <scope>NUCLEOTIDE SEQUENCE</scope>
    <source>
        <strain evidence="2">Ctxdc10</strain>
    </source>
</reference>
<evidence type="ECO:0000313" key="2">
    <source>
        <dbReference type="EMBL" id="DAF85079.1"/>
    </source>
</evidence>
<protein>
    <recommendedName>
        <fullName evidence="1">KilA-N DNA-binding domain-containing protein</fullName>
    </recommendedName>
</protein>
<feature type="domain" description="KilA-N DNA-binding" evidence="1">
    <location>
        <begin position="8"/>
        <end position="96"/>
    </location>
</feature>